<evidence type="ECO:0008006" key="4">
    <source>
        <dbReference type="Google" id="ProtNLM"/>
    </source>
</evidence>
<protein>
    <recommendedName>
        <fullName evidence="4">YkuD domain-containing protein</fullName>
    </recommendedName>
</protein>
<dbReference type="RefSeq" id="WP_140011482.1">
    <property type="nucleotide sequence ID" value="NZ_JBHMDG010000009.1"/>
</dbReference>
<keyword evidence="3" id="KW-1185">Reference proteome</keyword>
<name>A0ABV5K841_9ACTN</name>
<dbReference type="PANTHER" id="PTHR38589:SF1">
    <property type="entry name" value="BLR0621 PROTEIN"/>
    <property type="match status" value="1"/>
</dbReference>
<comment type="caution">
    <text evidence="2">The sequence shown here is derived from an EMBL/GenBank/DDBJ whole genome shotgun (WGS) entry which is preliminary data.</text>
</comment>
<dbReference type="Proteomes" id="UP001589750">
    <property type="component" value="Unassembled WGS sequence"/>
</dbReference>
<proteinExistence type="predicted"/>
<dbReference type="EMBL" id="JBHMDG010000009">
    <property type="protein sequence ID" value="MFB9312922.1"/>
    <property type="molecule type" value="Genomic_DNA"/>
</dbReference>
<dbReference type="PANTHER" id="PTHR38589">
    <property type="entry name" value="BLR0621 PROTEIN"/>
    <property type="match status" value="1"/>
</dbReference>
<evidence type="ECO:0000313" key="2">
    <source>
        <dbReference type="EMBL" id="MFB9312922.1"/>
    </source>
</evidence>
<evidence type="ECO:0000313" key="3">
    <source>
        <dbReference type="Proteomes" id="UP001589750"/>
    </source>
</evidence>
<gene>
    <name evidence="2" type="ORF">ACFFRI_07695</name>
</gene>
<keyword evidence="1" id="KW-0732">Signal</keyword>
<feature type="chain" id="PRO_5046476276" description="YkuD domain-containing protein" evidence="1">
    <location>
        <begin position="23"/>
        <end position="247"/>
    </location>
</feature>
<evidence type="ECO:0000256" key="1">
    <source>
        <dbReference type="SAM" id="SignalP"/>
    </source>
</evidence>
<reference evidence="2 3" key="1">
    <citation type="submission" date="2024-09" db="EMBL/GenBank/DDBJ databases">
        <authorList>
            <person name="Sun Q."/>
            <person name="Mori K."/>
        </authorList>
    </citation>
    <scope>NUCLEOTIDE SEQUENCE [LARGE SCALE GENOMIC DNA]</scope>
    <source>
        <strain evidence="2 3">JCM 9626</strain>
    </source>
</reference>
<feature type="signal peptide" evidence="1">
    <location>
        <begin position="1"/>
        <end position="22"/>
    </location>
</feature>
<sequence length="247" mass="27083">MKSLVVLALVAGLLAAPAPAPAATPPARTAPPAQTAERASTARTIHLGGVAVTLHSGTTQVVTVNRSSGHLARVSLYQRVDGRWRRLTTTTDGRIGYGGLVQGSKRRQGTGTTPLGTYALPSTFGTHRQRSDWDLSHRLIRSGDFWVQDNASDYYNRYRNQRDGGFRWWLKGHPESSERLTDYGKQYEYAIVTTFNQSQVRHRGAGIFVHVNGKGATAGCVSAPLWFLTSLFARLDPERRPVVAIGR</sequence>
<accession>A0ABV5K841</accession>
<organism evidence="2 3">
    <name type="scientific">Nocardioides plantarum</name>
    <dbReference type="NCBI Taxonomy" id="29299"/>
    <lineage>
        <taxon>Bacteria</taxon>
        <taxon>Bacillati</taxon>
        <taxon>Actinomycetota</taxon>
        <taxon>Actinomycetes</taxon>
        <taxon>Propionibacteriales</taxon>
        <taxon>Nocardioidaceae</taxon>
        <taxon>Nocardioides</taxon>
    </lineage>
</organism>